<dbReference type="EMBL" id="ML122315">
    <property type="protein sequence ID" value="RPD53792.1"/>
    <property type="molecule type" value="Genomic_DNA"/>
</dbReference>
<gene>
    <name evidence="2" type="ORF">L227DRAFT_581048</name>
</gene>
<evidence type="ECO:0000313" key="2">
    <source>
        <dbReference type="EMBL" id="RPD53792.1"/>
    </source>
</evidence>
<organism evidence="2 3">
    <name type="scientific">Lentinus tigrinus ALCF2SS1-6</name>
    <dbReference type="NCBI Taxonomy" id="1328759"/>
    <lineage>
        <taxon>Eukaryota</taxon>
        <taxon>Fungi</taxon>
        <taxon>Dikarya</taxon>
        <taxon>Basidiomycota</taxon>
        <taxon>Agaricomycotina</taxon>
        <taxon>Agaricomycetes</taxon>
        <taxon>Polyporales</taxon>
        <taxon>Polyporaceae</taxon>
        <taxon>Lentinus</taxon>
    </lineage>
</organism>
<evidence type="ECO:0000313" key="3">
    <source>
        <dbReference type="Proteomes" id="UP000313359"/>
    </source>
</evidence>
<dbReference type="AlphaFoldDB" id="A0A5C2RQ98"/>
<evidence type="ECO:0000256" key="1">
    <source>
        <dbReference type="SAM" id="MobiDB-lite"/>
    </source>
</evidence>
<keyword evidence="3" id="KW-1185">Reference proteome</keyword>
<name>A0A5C2RQ98_9APHY</name>
<feature type="region of interest" description="Disordered" evidence="1">
    <location>
        <begin position="151"/>
        <end position="171"/>
    </location>
</feature>
<protein>
    <submittedName>
        <fullName evidence="2">Uncharacterized protein</fullName>
    </submittedName>
</protein>
<sequence length="171" mass="19707">MTERIALVEKVRQLPKCDYYTPSHVYRFFRNLRARREQAERATTMNPDPLIRKLPHLPPSRRDLPPQQHHVPHCTVLPSLVTRDEDDTESVEDADHTGNTNCSLEATELATVLYHVLSVTDLCLNRRKTFAELSRWHRDHVAKPSSSSILRGRFTGLRDPPPSTSARYRSS</sequence>
<accession>A0A5C2RQ98</accession>
<proteinExistence type="predicted"/>
<dbReference type="Proteomes" id="UP000313359">
    <property type="component" value="Unassembled WGS sequence"/>
</dbReference>
<reference evidence="2" key="1">
    <citation type="journal article" date="2018" name="Genome Biol. Evol.">
        <title>Genomics and development of Lentinus tigrinus, a white-rot wood-decaying mushroom with dimorphic fruiting bodies.</title>
        <authorList>
            <person name="Wu B."/>
            <person name="Xu Z."/>
            <person name="Knudson A."/>
            <person name="Carlson A."/>
            <person name="Chen N."/>
            <person name="Kovaka S."/>
            <person name="LaButti K."/>
            <person name="Lipzen A."/>
            <person name="Pennachio C."/>
            <person name="Riley R."/>
            <person name="Schakwitz W."/>
            <person name="Umezawa K."/>
            <person name="Ohm R.A."/>
            <person name="Grigoriev I.V."/>
            <person name="Nagy L.G."/>
            <person name="Gibbons J."/>
            <person name="Hibbett D."/>
        </authorList>
    </citation>
    <scope>NUCLEOTIDE SEQUENCE [LARGE SCALE GENOMIC DNA]</scope>
    <source>
        <strain evidence="2">ALCF2SS1-6</strain>
    </source>
</reference>